<comment type="caution">
    <text evidence="3">The sequence shown here is derived from an EMBL/GenBank/DDBJ whole genome shotgun (WGS) entry which is preliminary data.</text>
</comment>
<keyword evidence="1" id="KW-0812">Transmembrane</keyword>
<sequence length="154" mass="15994">MARSSPITNRSGRIAAAILLALACILFVAATRIDYAFSSDPLGPRAIPLILAAALGLFALRYGFSPGPAEVFPRGPLLLRSIGFVAVCFATVALLDLLGFLPAMAVLIGVTALLFGATPLQAAVVGVVQAAFWFVCFKYALGTYLPMGSIFTAG</sequence>
<gene>
    <name evidence="3" type="ORF">QNA08_00930</name>
</gene>
<feature type="domain" description="DUF1468" evidence="2">
    <location>
        <begin position="14"/>
        <end position="146"/>
    </location>
</feature>
<reference evidence="3 4" key="1">
    <citation type="submission" date="2023-05" db="EMBL/GenBank/DDBJ databases">
        <title>Chelatococcus sp. nov., a moderately thermophilic bacterium isolated from hot spring microbial mat.</title>
        <authorList>
            <person name="Hu C.-J."/>
            <person name="Li W.-J."/>
        </authorList>
    </citation>
    <scope>NUCLEOTIDE SEQUENCE [LARGE SCALE GENOMIC DNA]</scope>
    <source>
        <strain evidence="3 4">SYSU G07232</strain>
    </source>
</reference>
<dbReference type="InterPro" id="IPR009936">
    <property type="entry name" value="DUF1468"/>
</dbReference>
<dbReference type="PROSITE" id="PS51257">
    <property type="entry name" value="PROKAR_LIPOPROTEIN"/>
    <property type="match status" value="1"/>
</dbReference>
<keyword evidence="4" id="KW-1185">Reference proteome</keyword>
<evidence type="ECO:0000313" key="4">
    <source>
        <dbReference type="Proteomes" id="UP001321492"/>
    </source>
</evidence>
<accession>A0ABT7ABT4</accession>
<feature type="transmembrane region" description="Helical" evidence="1">
    <location>
        <begin position="46"/>
        <end position="64"/>
    </location>
</feature>
<dbReference type="Proteomes" id="UP001321492">
    <property type="component" value="Unassembled WGS sequence"/>
</dbReference>
<name>A0ABT7ABT4_9HYPH</name>
<protein>
    <submittedName>
        <fullName evidence="3">Tripartite tricarboxylate transporter TctB family protein</fullName>
    </submittedName>
</protein>
<feature type="transmembrane region" description="Helical" evidence="1">
    <location>
        <begin position="120"/>
        <end position="141"/>
    </location>
</feature>
<keyword evidence="1" id="KW-0472">Membrane</keyword>
<keyword evidence="1" id="KW-1133">Transmembrane helix</keyword>
<evidence type="ECO:0000256" key="1">
    <source>
        <dbReference type="SAM" id="Phobius"/>
    </source>
</evidence>
<dbReference type="Pfam" id="PF07331">
    <property type="entry name" value="TctB"/>
    <property type="match status" value="1"/>
</dbReference>
<feature type="transmembrane region" description="Helical" evidence="1">
    <location>
        <begin position="84"/>
        <end position="114"/>
    </location>
</feature>
<organism evidence="3 4">
    <name type="scientific">Chelatococcus albus</name>
    <dbReference type="NCBI Taxonomy" id="3047466"/>
    <lineage>
        <taxon>Bacteria</taxon>
        <taxon>Pseudomonadati</taxon>
        <taxon>Pseudomonadota</taxon>
        <taxon>Alphaproteobacteria</taxon>
        <taxon>Hyphomicrobiales</taxon>
        <taxon>Chelatococcaceae</taxon>
        <taxon>Chelatococcus</taxon>
    </lineage>
</organism>
<evidence type="ECO:0000259" key="2">
    <source>
        <dbReference type="Pfam" id="PF07331"/>
    </source>
</evidence>
<dbReference type="EMBL" id="JASJEV010000001">
    <property type="protein sequence ID" value="MDJ1156808.1"/>
    <property type="molecule type" value="Genomic_DNA"/>
</dbReference>
<evidence type="ECO:0000313" key="3">
    <source>
        <dbReference type="EMBL" id="MDJ1156808.1"/>
    </source>
</evidence>
<dbReference type="RefSeq" id="WP_283738806.1">
    <property type="nucleotide sequence ID" value="NZ_JASJEV010000001.1"/>
</dbReference>
<proteinExistence type="predicted"/>